<feature type="transmembrane region" description="Helical" evidence="1">
    <location>
        <begin position="141"/>
        <end position="161"/>
    </location>
</feature>
<reference evidence="2" key="1">
    <citation type="submission" date="2021-01" db="EMBL/GenBank/DDBJ databases">
        <authorList>
            <person name="Corre E."/>
            <person name="Pelletier E."/>
            <person name="Niang G."/>
            <person name="Scheremetjew M."/>
            <person name="Finn R."/>
            <person name="Kale V."/>
            <person name="Holt S."/>
            <person name="Cochrane G."/>
            <person name="Meng A."/>
            <person name="Brown T."/>
            <person name="Cohen L."/>
        </authorList>
    </citation>
    <scope>NUCLEOTIDE SEQUENCE</scope>
    <source>
        <strain evidence="2">CCMP3107</strain>
    </source>
</reference>
<keyword evidence="1" id="KW-0472">Membrane</keyword>
<protein>
    <recommendedName>
        <fullName evidence="3">Amino acid transporter transmembrane domain-containing protein</fullName>
    </recommendedName>
</protein>
<feature type="transmembrane region" description="Helical" evidence="1">
    <location>
        <begin position="71"/>
        <end position="94"/>
    </location>
</feature>
<keyword evidence="1" id="KW-1133">Transmembrane helix</keyword>
<sequence>MNSFVNLVARDLDNKKDMRSILTLGMGLTLILYVAIGAVVAWYFYYDEIPETANILWANILTTNFTLVKPAALFVLLFPAMDAISVFSLNAVNMAGKLMAGLYHDRMDKAEKDKFLLRFFRLTCAIPPLICSFFVGDNLDKVYACAGSVAIPISMVIPAYLNIISQQKVVSDLGFRSARTRYSDWRSRPAVLAAVAGAGAVLFAVLLVQALFFMDY</sequence>
<feature type="transmembrane region" description="Helical" evidence="1">
    <location>
        <begin position="21"/>
        <end position="45"/>
    </location>
</feature>
<feature type="transmembrane region" description="Helical" evidence="1">
    <location>
        <begin position="190"/>
        <end position="214"/>
    </location>
</feature>
<evidence type="ECO:0000313" key="2">
    <source>
        <dbReference type="EMBL" id="CAE0624779.1"/>
    </source>
</evidence>
<accession>A0A7S3UU28</accession>
<organism evidence="2">
    <name type="scientific">Heterosigma akashiwo</name>
    <name type="common">Chromophytic alga</name>
    <name type="synonym">Heterosigma carterae</name>
    <dbReference type="NCBI Taxonomy" id="2829"/>
    <lineage>
        <taxon>Eukaryota</taxon>
        <taxon>Sar</taxon>
        <taxon>Stramenopiles</taxon>
        <taxon>Ochrophyta</taxon>
        <taxon>Raphidophyceae</taxon>
        <taxon>Chattonellales</taxon>
        <taxon>Chattonellaceae</taxon>
        <taxon>Heterosigma</taxon>
    </lineage>
</organism>
<dbReference type="EMBL" id="HBIU01008564">
    <property type="protein sequence ID" value="CAE0624779.1"/>
    <property type="molecule type" value="Transcribed_RNA"/>
</dbReference>
<dbReference type="AlphaFoldDB" id="A0A7S3UU28"/>
<feature type="transmembrane region" description="Helical" evidence="1">
    <location>
        <begin position="115"/>
        <end position="135"/>
    </location>
</feature>
<keyword evidence="1" id="KW-0812">Transmembrane</keyword>
<evidence type="ECO:0008006" key="3">
    <source>
        <dbReference type="Google" id="ProtNLM"/>
    </source>
</evidence>
<gene>
    <name evidence="2" type="ORF">HAKA00212_LOCUS3446</name>
</gene>
<evidence type="ECO:0000256" key="1">
    <source>
        <dbReference type="SAM" id="Phobius"/>
    </source>
</evidence>
<proteinExistence type="predicted"/>
<dbReference type="PANTHER" id="PTHR16189">
    <property type="entry name" value="TRANSMEMBRANE PROTEIN 104-RELATED"/>
    <property type="match status" value="1"/>
</dbReference>
<name>A0A7S3UU28_HETAK</name>